<dbReference type="RefSeq" id="XP_046050954.1">
    <property type="nucleotide sequence ID" value="XM_046185658.1"/>
</dbReference>
<protein>
    <submittedName>
        <fullName evidence="2">Uncharacterized protein</fullName>
    </submittedName>
</protein>
<feature type="transmembrane region" description="Helical" evidence="1">
    <location>
        <begin position="27"/>
        <end position="50"/>
    </location>
</feature>
<accession>A0A9P9HD11</accession>
<keyword evidence="1" id="KW-1133">Transmembrane helix</keyword>
<gene>
    <name evidence="2" type="ORF">BKA55DRAFT_314852</name>
</gene>
<sequence length="121" mass="14075">MKLPFYSCFACMMFVLVKIYIPPSATLFYYKSIITYYSFTSYLVTCIMMLKDSLFDKLQLHRDKHFSTHQGIIRLPLSGKGCLQLHWYLYTPNSTKSSIPCKASASLYQQQQRVKGGWFGL</sequence>
<proteinExistence type="predicted"/>
<dbReference type="Proteomes" id="UP000720189">
    <property type="component" value="Unassembled WGS sequence"/>
</dbReference>
<reference evidence="2" key="1">
    <citation type="journal article" date="2021" name="Nat. Commun.">
        <title>Genetic determinants of endophytism in the Arabidopsis root mycobiome.</title>
        <authorList>
            <person name="Mesny F."/>
            <person name="Miyauchi S."/>
            <person name="Thiergart T."/>
            <person name="Pickel B."/>
            <person name="Atanasova L."/>
            <person name="Karlsson M."/>
            <person name="Huettel B."/>
            <person name="Barry K.W."/>
            <person name="Haridas S."/>
            <person name="Chen C."/>
            <person name="Bauer D."/>
            <person name="Andreopoulos W."/>
            <person name="Pangilinan J."/>
            <person name="LaButti K."/>
            <person name="Riley R."/>
            <person name="Lipzen A."/>
            <person name="Clum A."/>
            <person name="Drula E."/>
            <person name="Henrissat B."/>
            <person name="Kohler A."/>
            <person name="Grigoriev I.V."/>
            <person name="Martin F.M."/>
            <person name="Hacquard S."/>
        </authorList>
    </citation>
    <scope>NUCLEOTIDE SEQUENCE</scope>
    <source>
        <strain evidence="2">MPI-CAGE-AT-0023</strain>
    </source>
</reference>
<organism evidence="2 3">
    <name type="scientific">Fusarium redolens</name>
    <dbReference type="NCBI Taxonomy" id="48865"/>
    <lineage>
        <taxon>Eukaryota</taxon>
        <taxon>Fungi</taxon>
        <taxon>Dikarya</taxon>
        <taxon>Ascomycota</taxon>
        <taxon>Pezizomycotina</taxon>
        <taxon>Sordariomycetes</taxon>
        <taxon>Hypocreomycetidae</taxon>
        <taxon>Hypocreales</taxon>
        <taxon>Nectriaceae</taxon>
        <taxon>Fusarium</taxon>
        <taxon>Fusarium redolens species complex</taxon>
    </lineage>
</organism>
<keyword evidence="1" id="KW-0472">Membrane</keyword>
<dbReference type="GeneID" id="70215612"/>
<evidence type="ECO:0000313" key="2">
    <source>
        <dbReference type="EMBL" id="KAH7255385.1"/>
    </source>
</evidence>
<dbReference type="EMBL" id="JAGMUX010000006">
    <property type="protein sequence ID" value="KAH7255385.1"/>
    <property type="molecule type" value="Genomic_DNA"/>
</dbReference>
<feature type="transmembrane region" description="Helical" evidence="1">
    <location>
        <begin position="5"/>
        <end position="21"/>
    </location>
</feature>
<evidence type="ECO:0000256" key="1">
    <source>
        <dbReference type="SAM" id="Phobius"/>
    </source>
</evidence>
<dbReference type="AlphaFoldDB" id="A0A9P9HD11"/>
<name>A0A9P9HD11_FUSRE</name>
<evidence type="ECO:0000313" key="3">
    <source>
        <dbReference type="Proteomes" id="UP000720189"/>
    </source>
</evidence>
<keyword evidence="1" id="KW-0812">Transmembrane</keyword>
<comment type="caution">
    <text evidence="2">The sequence shown here is derived from an EMBL/GenBank/DDBJ whole genome shotgun (WGS) entry which is preliminary data.</text>
</comment>
<keyword evidence="3" id="KW-1185">Reference proteome</keyword>